<dbReference type="PANTHER" id="PTHR43382:SF2">
    <property type="entry name" value="BIFUNCTIONAL GLUTAMATE_PROLINE--TRNA LIGASE"/>
    <property type="match status" value="1"/>
</dbReference>
<feature type="compositionally biased region" description="Basic and acidic residues" evidence="20">
    <location>
        <begin position="1022"/>
        <end position="1058"/>
    </location>
</feature>
<dbReference type="InterPro" id="IPR002314">
    <property type="entry name" value="aa-tRNA-synt_IIb"/>
</dbReference>
<keyword evidence="11" id="KW-0648">Protein biosynthesis</keyword>
<dbReference type="FunFam" id="3.40.50.620:FF:000070">
    <property type="entry name" value="Bifunctional glutamate/proline--tRNA ligase"/>
    <property type="match status" value="1"/>
</dbReference>
<dbReference type="FunFam" id="3.30.930.10:FF:000007">
    <property type="entry name" value="Bifunctional glutamate/proline--tRNA ligase"/>
    <property type="match status" value="1"/>
</dbReference>
<dbReference type="PROSITE" id="PS00762">
    <property type="entry name" value="WHEP_TRS_1"/>
    <property type="match status" value="1"/>
</dbReference>
<dbReference type="FunFam" id="3.30.110.30:FF:000001">
    <property type="entry name" value="Bifunctional glutamate/proline--tRNA ligase"/>
    <property type="match status" value="1"/>
</dbReference>
<dbReference type="CDD" id="cd00778">
    <property type="entry name" value="ProRS_core_arch_euk"/>
    <property type="match status" value="1"/>
</dbReference>
<dbReference type="GO" id="GO:0017101">
    <property type="term" value="C:aminoacyl-tRNA synthetase multienzyme complex"/>
    <property type="evidence" value="ECO:0007669"/>
    <property type="project" value="UniProtKB-ARBA"/>
</dbReference>
<dbReference type="InterPro" id="IPR033721">
    <property type="entry name" value="ProRS_core_arch_euk"/>
</dbReference>
<evidence type="ECO:0000256" key="18">
    <source>
        <dbReference type="ARBA" id="ARBA00076053"/>
    </source>
</evidence>
<dbReference type="Pfam" id="PF03950">
    <property type="entry name" value="tRNA-synt_1c_C"/>
    <property type="match status" value="1"/>
</dbReference>
<accession>A0AAW1DJV6</accession>
<dbReference type="GO" id="GO:0046872">
    <property type="term" value="F:metal ion binding"/>
    <property type="evidence" value="ECO:0007669"/>
    <property type="project" value="UniProtKB-KW"/>
</dbReference>
<dbReference type="Pfam" id="PF03129">
    <property type="entry name" value="HGTP_anticodon"/>
    <property type="match status" value="1"/>
</dbReference>
<evidence type="ECO:0000256" key="16">
    <source>
        <dbReference type="ARBA" id="ARBA00061295"/>
    </source>
</evidence>
<comment type="similarity">
    <text evidence="1">In the C-terminal section; belongs to the class-II aminoacyl-tRNA synthetase family.</text>
</comment>
<feature type="domain" description="Aminoacyl-transfer RNA synthetases class-II family profile" evidence="21">
    <location>
        <begin position="1111"/>
        <end position="1352"/>
    </location>
</feature>
<sequence length="1573" mass="178879">MALDFKVNINELPLEALIIVAASKRKVKITVSDETCLYVNDNVQFTSNISSMRYLANTDDSNKWMGSNALERCEINHWITYSVGPLSSKNNFQEALEYLDRVIAPVTYLVGNQCTLADIVVWSKLFKLPKWIDILQSNTSPTNITRWYTFIASLDFVKAALSQVGSLTNNFPAIPESNRKDEGKFVDLPGAEMGKVVVRFPPEASGYLHIGHAKAALLNQYYKEAFNGQLIMRFDDTNPAKEKEDFEKVILEDLKLLKVDYDKYSHTSDYFDLMLEMCEKLIKEGKAYVDDTNAEDMKKEREKKICSKNRDNSVEKNLSMWNEMKNGTEKGQMCCVRAKIDMSSLNGCMRDPTIYRCKNETHPRTGNKYKVYPTYDFACPIVDSLEGVTHCLRTMEYHDRDEQFYWFIDVLGLRKPHIWEYSRLNMTNTVLSKRKLTWFVENKYVKGWDDPRMPTVRGVLRRGMTVEGLRQFIIAQGSSRSVVLMEWDKIWAFNKKVIDPVAPRYTAVDSLKKIPVKVLDVNESSVKVAKHPKNPEVGEKTIWTAPKLLVDEVDAVEFKENENVTFINWGNLTIKKILKENGRVVEVVAVPNLEDKNYKKTLKITWLADTDKAPLIPVVCLYFDHIISKAILGKDEDFKKYIDHTTMFKAEMLGEPELASVKKSDIIQLQRKGFFICDQPYEKSSVHTFATSPIVLIYIPDGHSKGLPSGLIPVENKIISQTYKNKDEKSQKAKDLLEKIACLGDEIRKLKTEKADKSIVGEKVKLLLQLKASFKEVTGEEWKPGIAIDKFNKKAESSTDSKTVKTSSEQFADSGALCSKISELSSVIQKMSLSDNISEAAIEEQMKLFRKLCADFKSLTGNDWKPDFTTPVAATSENKSNGDSQLSDKIKSQGDKVRQLKSEKAEKSIIDTEVKILLKLKSEFKSLTGKDWTPAMSEIKVEDKSKANTDSQLSDKIKSQGDKLNEEIASLTEKIKNQGNVVRTMKSNNTNKEQLNEAIQKLLSLKEEYKSKTGQDFPSEGKATDKKSKGSKAEPNKKNKSEINKKEQIKSKPVKQEQAENEGGLKKITRLGLEAKKEENLPEWYSQIIVKSELIEYYDISGCYILRPWSFAIWEAIKDFLDSKIKLMGVKNCYFPIFVSKAVLEKEKTHIADFAPEVAWVTKSGESDLAEPIAVRPTSETVMYPAYAKWIQSYRDLPIKLNQWNNVVRWEFKHPQPFLRTREFLWQEGHTAFATYEEAEAEVYAMLDNYAQVYTDLLAVPVVKGRKTEKEKFAGGDFTLTVEAYISASGRAIQGGTSHHLGQNFSKMFEIIFEDPVTQEKKFVYQNSWGLTTRTIGVLIMVHADNQGLVLPPRVASIQVVIVPCGITASLKKTDKDNLLEACNSTYNVLSKSNIRCELDDRENYSPGWKFNHWELKGVPIRMEIGPKDLEKNQVVVVRRDTGEKLTIPSEPTSLIKEIQSLLDKIQSDLLMKATNELKQHMIVCKDWNIFCQELDNKNILLSPFCGKTECEDKIKEDSARNDPDVDTNAPSMGAKSLCVPFDQPAQITSNDKCIHPICSAKPKYYCLFGRSY</sequence>
<dbReference type="SUPFAM" id="SSF50715">
    <property type="entry name" value="Ribosomal protein L25-like"/>
    <property type="match status" value="1"/>
</dbReference>
<dbReference type="InterPro" id="IPR004499">
    <property type="entry name" value="Pro-tRNA-ligase_IIa_arc-type"/>
</dbReference>
<protein>
    <recommendedName>
        <fullName evidence="17">Bifunctional glutamate/proline--tRNA ligase</fullName>
        <ecNumber evidence="2">6.1.1.15</ecNumber>
        <ecNumber evidence="3">6.1.1.17</ecNumber>
    </recommendedName>
    <alternativeName>
        <fullName evidence="18">Bifunctional aminoacyl-tRNA synthetase</fullName>
    </alternativeName>
</protein>
<dbReference type="InterPro" id="IPR036621">
    <property type="entry name" value="Anticodon-bd_dom_sf"/>
</dbReference>
<dbReference type="PRINTS" id="PR00987">
    <property type="entry name" value="TRNASYNTHGLU"/>
</dbReference>
<dbReference type="InterPro" id="IPR004154">
    <property type="entry name" value="Anticodon-bd"/>
</dbReference>
<evidence type="ECO:0000256" key="5">
    <source>
        <dbReference type="ARBA" id="ARBA00022598"/>
    </source>
</evidence>
<dbReference type="Gene3D" id="1.10.287.10">
    <property type="entry name" value="S15/NS1, RNA-binding"/>
    <property type="match status" value="3"/>
</dbReference>
<evidence type="ECO:0000256" key="13">
    <source>
        <dbReference type="ARBA" id="ARBA00023268"/>
    </source>
</evidence>
<dbReference type="SUPFAM" id="SSF55681">
    <property type="entry name" value="Class II aaRS and biotin synthetases"/>
    <property type="match status" value="1"/>
</dbReference>
<dbReference type="Gene3D" id="3.40.50.800">
    <property type="entry name" value="Anticodon-binding domain"/>
    <property type="match status" value="1"/>
</dbReference>
<dbReference type="PROSITE" id="PS00178">
    <property type="entry name" value="AA_TRNA_LIGASE_I"/>
    <property type="match status" value="1"/>
</dbReference>
<dbReference type="SUPFAM" id="SSF47060">
    <property type="entry name" value="S15/NS1 RNA-binding domain"/>
    <property type="match status" value="3"/>
</dbReference>
<dbReference type="InterPro" id="IPR020058">
    <property type="entry name" value="Glu/Gln-tRNA-synth_Ib_cat-dom"/>
</dbReference>
<keyword evidence="13" id="KW-0511">Multifunctional enzyme</keyword>
<dbReference type="InterPro" id="IPR020056">
    <property type="entry name" value="Rbsml_bL25/Gln-tRNA_synth_N"/>
</dbReference>
<dbReference type="HAMAP" id="MF_02076">
    <property type="entry name" value="Glu_tRNA_synth_type2"/>
    <property type="match status" value="1"/>
</dbReference>
<dbReference type="GO" id="GO:0004818">
    <property type="term" value="F:glutamate-tRNA ligase activity"/>
    <property type="evidence" value="ECO:0007669"/>
    <property type="project" value="UniProtKB-EC"/>
</dbReference>
<dbReference type="InterPro" id="IPR009068">
    <property type="entry name" value="uS15_NS1_RNA-bd_sf"/>
</dbReference>
<dbReference type="InterPro" id="IPR004526">
    <property type="entry name" value="Glu-tRNA-synth_arc/euk"/>
</dbReference>
<keyword evidence="5" id="KW-0436">Ligase</keyword>
<dbReference type="NCBIfam" id="TIGR00463">
    <property type="entry name" value="gltX_arch"/>
    <property type="match status" value="1"/>
</dbReference>
<dbReference type="GO" id="GO:0005737">
    <property type="term" value="C:cytoplasm"/>
    <property type="evidence" value="ECO:0007669"/>
    <property type="project" value="InterPro"/>
</dbReference>
<dbReference type="InterPro" id="IPR001412">
    <property type="entry name" value="aa-tRNA-synth_I_CS"/>
</dbReference>
<dbReference type="GO" id="GO:0004827">
    <property type="term" value="F:proline-tRNA ligase activity"/>
    <property type="evidence" value="ECO:0007669"/>
    <property type="project" value="UniProtKB-EC"/>
</dbReference>
<dbReference type="Gene3D" id="1.20.1050.130">
    <property type="match status" value="1"/>
</dbReference>
<dbReference type="GO" id="GO:0006424">
    <property type="term" value="P:glutamyl-tRNA aminoacylation"/>
    <property type="evidence" value="ECO:0007669"/>
    <property type="project" value="InterPro"/>
</dbReference>
<keyword evidence="4" id="KW-0597">Phosphoprotein</keyword>
<comment type="similarity">
    <text evidence="16">In the N-terminal section; belongs to the class-I aminoacyl-tRNA synthetase family. Glutamate--tRNA ligase type 2 subfamily.</text>
</comment>
<keyword evidence="24" id="KW-1185">Reference proteome</keyword>
<feature type="compositionally biased region" description="Basic and acidic residues" evidence="20">
    <location>
        <begin position="886"/>
        <end position="897"/>
    </location>
</feature>
<dbReference type="Pfam" id="PF09180">
    <property type="entry name" value="ProRS-C_1"/>
    <property type="match status" value="1"/>
</dbReference>
<feature type="domain" description="WHEP-TRS" evidence="22">
    <location>
        <begin position="882"/>
        <end position="938"/>
    </location>
</feature>
<evidence type="ECO:0000256" key="9">
    <source>
        <dbReference type="ARBA" id="ARBA00022840"/>
    </source>
</evidence>
<evidence type="ECO:0000256" key="3">
    <source>
        <dbReference type="ARBA" id="ARBA00012835"/>
    </source>
</evidence>
<evidence type="ECO:0000256" key="10">
    <source>
        <dbReference type="ARBA" id="ARBA00022884"/>
    </source>
</evidence>
<evidence type="ECO:0000256" key="19">
    <source>
        <dbReference type="SAM" id="Coils"/>
    </source>
</evidence>
<dbReference type="SUPFAM" id="SSF52954">
    <property type="entry name" value="Class II aaRS ABD-related"/>
    <property type="match status" value="1"/>
</dbReference>
<feature type="domain" description="WHEP-TRS" evidence="22">
    <location>
        <begin position="732"/>
        <end position="788"/>
    </location>
</feature>
<dbReference type="GO" id="GO:0006433">
    <property type="term" value="P:prolyl-tRNA aminoacylation"/>
    <property type="evidence" value="ECO:0007669"/>
    <property type="project" value="InterPro"/>
</dbReference>
<dbReference type="SUPFAM" id="SSF52374">
    <property type="entry name" value="Nucleotidylyl transferase"/>
    <property type="match status" value="1"/>
</dbReference>
<evidence type="ECO:0000256" key="6">
    <source>
        <dbReference type="ARBA" id="ARBA00022723"/>
    </source>
</evidence>
<dbReference type="Pfam" id="PF00587">
    <property type="entry name" value="tRNA-synt_2b"/>
    <property type="match status" value="1"/>
</dbReference>
<evidence type="ECO:0000256" key="7">
    <source>
        <dbReference type="ARBA" id="ARBA00022741"/>
    </source>
</evidence>
<name>A0AAW1DJV6_9HEMI</name>
<proteinExistence type="inferred from homology"/>
<dbReference type="GO" id="GO:0005524">
    <property type="term" value="F:ATP binding"/>
    <property type="evidence" value="ECO:0007669"/>
    <property type="project" value="UniProtKB-KW"/>
</dbReference>
<comment type="caution">
    <text evidence="23">The sequence shown here is derived from an EMBL/GenBank/DDBJ whole genome shotgun (WGS) entry which is preliminary data.</text>
</comment>
<dbReference type="Pfam" id="PF00458">
    <property type="entry name" value="WHEP-TRS"/>
    <property type="match status" value="3"/>
</dbReference>
<dbReference type="PANTHER" id="PTHR43382">
    <property type="entry name" value="PROLYL-TRNA SYNTHETASE"/>
    <property type="match status" value="1"/>
</dbReference>
<dbReference type="Pfam" id="PF20974">
    <property type="entry name" value="tRNA-synt_1c_C2"/>
    <property type="match status" value="1"/>
</dbReference>
<dbReference type="SMART" id="SM00991">
    <property type="entry name" value="WHEP-TRS"/>
    <property type="match status" value="3"/>
</dbReference>
<dbReference type="Gene3D" id="3.30.930.10">
    <property type="entry name" value="Bira Bifunctional Protein, Domain 2"/>
    <property type="match status" value="1"/>
</dbReference>
<dbReference type="FunFam" id="1.10.287.10:FF:000006">
    <property type="entry name" value="Bifunctional glutamate/proline--tRNA ligase"/>
    <property type="match status" value="1"/>
</dbReference>
<keyword evidence="10" id="KW-0694">RNA-binding</keyword>
<dbReference type="CDD" id="cd00936">
    <property type="entry name" value="WEPRS_RNA"/>
    <property type="match status" value="2"/>
</dbReference>
<dbReference type="InterPro" id="IPR006195">
    <property type="entry name" value="aa-tRNA-synth_II"/>
</dbReference>
<keyword evidence="9" id="KW-0067">ATP-binding</keyword>
<evidence type="ECO:0000256" key="14">
    <source>
        <dbReference type="ARBA" id="ARBA00047366"/>
    </source>
</evidence>
<feature type="domain" description="WHEP-TRS" evidence="22">
    <location>
        <begin position="967"/>
        <end position="1023"/>
    </location>
</feature>
<reference evidence="23 24" key="1">
    <citation type="submission" date="2022-12" db="EMBL/GenBank/DDBJ databases">
        <title>Chromosome-level genome assembly of true bugs.</title>
        <authorList>
            <person name="Ma L."/>
            <person name="Li H."/>
        </authorList>
    </citation>
    <scope>NUCLEOTIDE SEQUENCE [LARGE SCALE GENOMIC DNA]</scope>
    <source>
        <strain evidence="23">Lab_2022b</strain>
    </source>
</reference>
<evidence type="ECO:0000256" key="2">
    <source>
        <dbReference type="ARBA" id="ARBA00012831"/>
    </source>
</evidence>
<evidence type="ECO:0000256" key="20">
    <source>
        <dbReference type="SAM" id="MobiDB-lite"/>
    </source>
</evidence>
<organism evidence="23 24">
    <name type="scientific">Rhynocoris fuscipes</name>
    <dbReference type="NCBI Taxonomy" id="488301"/>
    <lineage>
        <taxon>Eukaryota</taxon>
        <taxon>Metazoa</taxon>
        <taxon>Ecdysozoa</taxon>
        <taxon>Arthropoda</taxon>
        <taxon>Hexapoda</taxon>
        <taxon>Insecta</taxon>
        <taxon>Pterygota</taxon>
        <taxon>Neoptera</taxon>
        <taxon>Paraneoptera</taxon>
        <taxon>Hemiptera</taxon>
        <taxon>Heteroptera</taxon>
        <taxon>Panheteroptera</taxon>
        <taxon>Cimicomorpha</taxon>
        <taxon>Reduviidae</taxon>
        <taxon>Harpactorinae</taxon>
        <taxon>Harpactorini</taxon>
        <taxon>Rhynocoris</taxon>
    </lineage>
</organism>
<dbReference type="HAMAP" id="MF_01571">
    <property type="entry name" value="Pro_tRNA_synth_type3"/>
    <property type="match status" value="1"/>
</dbReference>
<dbReference type="SUPFAM" id="SSF47616">
    <property type="entry name" value="GST C-terminal domain-like"/>
    <property type="match status" value="1"/>
</dbReference>
<dbReference type="EC" id="6.1.1.17" evidence="3"/>
<dbReference type="NCBIfam" id="TIGR00408">
    <property type="entry name" value="proS_fam_I"/>
    <property type="match status" value="1"/>
</dbReference>
<gene>
    <name evidence="23" type="ORF">O3M35_005900</name>
</gene>
<dbReference type="EMBL" id="JAPXFL010000002">
    <property type="protein sequence ID" value="KAK9511326.1"/>
    <property type="molecule type" value="Genomic_DNA"/>
</dbReference>
<evidence type="ECO:0000313" key="23">
    <source>
        <dbReference type="EMBL" id="KAK9511326.1"/>
    </source>
</evidence>
<dbReference type="Pfam" id="PF00749">
    <property type="entry name" value="tRNA-synt_1c"/>
    <property type="match status" value="1"/>
</dbReference>
<evidence type="ECO:0000259" key="22">
    <source>
        <dbReference type="PROSITE" id="PS51185"/>
    </source>
</evidence>
<comment type="catalytic activity">
    <reaction evidence="14">
        <text>tRNA(Glu) + L-glutamate + ATP = L-glutamyl-tRNA(Glu) + AMP + diphosphate</text>
        <dbReference type="Rhea" id="RHEA:23540"/>
        <dbReference type="Rhea" id="RHEA-COMP:9663"/>
        <dbReference type="Rhea" id="RHEA-COMP:9680"/>
        <dbReference type="ChEBI" id="CHEBI:29985"/>
        <dbReference type="ChEBI" id="CHEBI:30616"/>
        <dbReference type="ChEBI" id="CHEBI:33019"/>
        <dbReference type="ChEBI" id="CHEBI:78442"/>
        <dbReference type="ChEBI" id="CHEBI:78520"/>
        <dbReference type="ChEBI" id="CHEBI:456215"/>
        <dbReference type="EC" id="6.1.1.17"/>
    </reaction>
    <physiologicalReaction direction="left-to-right" evidence="14">
        <dbReference type="Rhea" id="RHEA:23541"/>
    </physiologicalReaction>
</comment>
<comment type="catalytic activity">
    <reaction evidence="15">
        <text>tRNA(Pro) + L-proline + ATP = L-prolyl-tRNA(Pro) + AMP + diphosphate</text>
        <dbReference type="Rhea" id="RHEA:14305"/>
        <dbReference type="Rhea" id="RHEA-COMP:9700"/>
        <dbReference type="Rhea" id="RHEA-COMP:9702"/>
        <dbReference type="ChEBI" id="CHEBI:30616"/>
        <dbReference type="ChEBI" id="CHEBI:33019"/>
        <dbReference type="ChEBI" id="CHEBI:60039"/>
        <dbReference type="ChEBI" id="CHEBI:78442"/>
        <dbReference type="ChEBI" id="CHEBI:78532"/>
        <dbReference type="ChEBI" id="CHEBI:456215"/>
        <dbReference type="EC" id="6.1.1.15"/>
    </reaction>
    <physiologicalReaction direction="left-to-right" evidence="15">
        <dbReference type="Rhea" id="RHEA:14306"/>
    </physiologicalReaction>
</comment>
<feature type="region of interest" description="Disordered" evidence="20">
    <location>
        <begin position="942"/>
        <end position="961"/>
    </location>
</feature>
<dbReference type="CDD" id="cd10309">
    <property type="entry name" value="GST_C_GluProRS_N"/>
    <property type="match status" value="1"/>
</dbReference>
<dbReference type="SMART" id="SM00946">
    <property type="entry name" value="ProRS-C_1"/>
    <property type="match status" value="1"/>
</dbReference>
<dbReference type="InterPro" id="IPR011035">
    <property type="entry name" value="Ribosomal_bL25/Gln-tRNA_synth"/>
</dbReference>
<feature type="compositionally biased region" description="Polar residues" evidence="20">
    <location>
        <begin position="872"/>
        <end position="885"/>
    </location>
</feature>
<dbReference type="PROSITE" id="PS51185">
    <property type="entry name" value="WHEP_TRS_2"/>
    <property type="match status" value="3"/>
</dbReference>
<keyword evidence="8" id="KW-0862">Zinc</keyword>
<dbReference type="InterPro" id="IPR020059">
    <property type="entry name" value="Glu/Gln-tRNA-synth_Ib_codon-bd"/>
</dbReference>
<keyword evidence="6" id="KW-0479">Metal-binding</keyword>
<dbReference type="GO" id="GO:0003723">
    <property type="term" value="F:RNA binding"/>
    <property type="evidence" value="ECO:0007669"/>
    <property type="project" value="UniProtKB-KW"/>
</dbReference>
<evidence type="ECO:0000256" key="8">
    <source>
        <dbReference type="ARBA" id="ARBA00022833"/>
    </source>
</evidence>
<evidence type="ECO:0000313" key="24">
    <source>
        <dbReference type="Proteomes" id="UP001461498"/>
    </source>
</evidence>
<evidence type="ECO:0000256" key="12">
    <source>
        <dbReference type="ARBA" id="ARBA00023146"/>
    </source>
</evidence>
<dbReference type="Gene3D" id="3.30.110.30">
    <property type="entry name" value="C-terminal domain of ProRS"/>
    <property type="match status" value="1"/>
</dbReference>
<evidence type="ECO:0000256" key="11">
    <source>
        <dbReference type="ARBA" id="ARBA00022917"/>
    </source>
</evidence>
<dbReference type="InterPro" id="IPR036282">
    <property type="entry name" value="Glutathione-S-Trfase_C_sf"/>
</dbReference>
<evidence type="ECO:0000256" key="1">
    <source>
        <dbReference type="ARBA" id="ARBA00009968"/>
    </source>
</evidence>
<dbReference type="InterPro" id="IPR016061">
    <property type="entry name" value="Pro-tRNA_ligase_II_C"/>
</dbReference>
<dbReference type="InterPro" id="IPR014729">
    <property type="entry name" value="Rossmann-like_a/b/a_fold"/>
</dbReference>
<dbReference type="SUPFAM" id="SSF64586">
    <property type="entry name" value="C-terminal domain of ProRS"/>
    <property type="match status" value="1"/>
</dbReference>
<feature type="region of interest" description="Disordered" evidence="20">
    <location>
        <begin position="870"/>
        <end position="897"/>
    </location>
</feature>
<dbReference type="CDD" id="cd00807">
    <property type="entry name" value="GlnRS_core"/>
    <property type="match status" value="1"/>
</dbReference>
<dbReference type="InterPro" id="IPR000924">
    <property type="entry name" value="Glu/Gln-tRNA-synth"/>
</dbReference>
<dbReference type="InterPro" id="IPR045864">
    <property type="entry name" value="aa-tRNA-synth_II/BPL/LPL"/>
</dbReference>
<keyword evidence="12" id="KW-0030">Aminoacyl-tRNA synthetase</keyword>
<dbReference type="Gene3D" id="3.40.50.620">
    <property type="entry name" value="HUPs"/>
    <property type="match status" value="1"/>
</dbReference>
<dbReference type="PROSITE" id="PS50862">
    <property type="entry name" value="AA_TRNA_LIGASE_II"/>
    <property type="match status" value="1"/>
</dbReference>
<dbReference type="InterPro" id="IPR017449">
    <property type="entry name" value="Pro-tRNA_synth_II"/>
</dbReference>
<evidence type="ECO:0000256" key="15">
    <source>
        <dbReference type="ARBA" id="ARBA00050792"/>
    </source>
</evidence>
<dbReference type="EC" id="6.1.1.15" evidence="2"/>
<evidence type="ECO:0000256" key="4">
    <source>
        <dbReference type="ARBA" id="ARBA00022553"/>
    </source>
</evidence>
<dbReference type="Proteomes" id="UP001461498">
    <property type="component" value="Unassembled WGS sequence"/>
</dbReference>
<evidence type="ECO:0000259" key="21">
    <source>
        <dbReference type="PROSITE" id="PS50862"/>
    </source>
</evidence>
<feature type="region of interest" description="Disordered" evidence="20">
    <location>
        <begin position="1011"/>
        <end position="1061"/>
    </location>
</feature>
<dbReference type="Gene3D" id="2.40.240.10">
    <property type="entry name" value="Ribosomal Protein L25, Chain P"/>
    <property type="match status" value="1"/>
</dbReference>
<dbReference type="InterPro" id="IPR049437">
    <property type="entry name" value="tRNA-synt_1c_C2"/>
</dbReference>
<feature type="coiled-coil region" evidence="19">
    <location>
        <begin position="726"/>
        <end position="753"/>
    </location>
</feature>
<dbReference type="FunFam" id="3.40.50.800:FF:000005">
    <property type="entry name" value="bifunctional glutamate/proline--tRNA ligase"/>
    <property type="match status" value="1"/>
</dbReference>
<dbReference type="CDD" id="cd00862">
    <property type="entry name" value="ProRS_anticodon_zinc"/>
    <property type="match status" value="1"/>
</dbReference>
<dbReference type="InterPro" id="IPR000738">
    <property type="entry name" value="WHEP-TRS_dom"/>
</dbReference>
<keyword evidence="7" id="KW-0547">Nucleotide-binding</keyword>
<keyword evidence="19" id="KW-0175">Coiled coil</keyword>
<evidence type="ECO:0000256" key="17">
    <source>
        <dbReference type="ARBA" id="ARBA00067786"/>
    </source>
</evidence>